<organism evidence="1 2">
    <name type="scientific">Deinococcus deserti (strain DSM 17065 / CIP 109153 / LMG 22923 / VCD115)</name>
    <dbReference type="NCBI Taxonomy" id="546414"/>
    <lineage>
        <taxon>Bacteria</taxon>
        <taxon>Thermotogati</taxon>
        <taxon>Deinococcota</taxon>
        <taxon>Deinococci</taxon>
        <taxon>Deinococcales</taxon>
        <taxon>Deinococcaceae</taxon>
        <taxon>Deinococcus</taxon>
    </lineage>
</organism>
<keyword evidence="2" id="KW-1185">Reference proteome</keyword>
<geneLocation type="plasmid" evidence="2">
    <name>pDeide3</name>
</geneLocation>
<accession>X5GYA7</accession>
<dbReference type="Proteomes" id="UP000002208">
    <property type="component" value="Plasmid 3"/>
</dbReference>
<sequence length="30" mass="3327">MLIVKSTTVFLKRFYDLNGEQIGTLTIAPG</sequence>
<keyword evidence="1" id="KW-0614">Plasmid</keyword>
<dbReference type="AlphaFoldDB" id="X5GYA7"/>
<reference evidence="1 2" key="1">
    <citation type="journal article" date="2009" name="PLoS Genet.">
        <title>Alliance of proteomics and genomics to unravel the specificities of Sahara bacterium Deinococcus deserti.</title>
        <authorList>
            <person name="de Groot A."/>
            <person name="Dulermo R."/>
            <person name="Ortet P."/>
            <person name="Blanchard L."/>
            <person name="Guerin P."/>
            <person name="Fernandez B."/>
            <person name="Vacherie B."/>
            <person name="Dossat C."/>
            <person name="Jolivet E."/>
            <person name="Siguier P."/>
            <person name="Chandler M."/>
            <person name="Barakat M."/>
            <person name="Dedieu A."/>
            <person name="Barbe V."/>
            <person name="Heulin T."/>
            <person name="Sommer S."/>
            <person name="Achouak W."/>
            <person name="Armengaud J."/>
        </authorList>
    </citation>
    <scope>NUCLEOTIDE SEQUENCE [LARGE SCALE GENOMIC DNA]</scope>
    <source>
        <strain evidence="2">DSM 17065 / CIP 109153 / LMG 22923 / VCD115</strain>
        <plasmid evidence="2">pDeide3</plasmid>
    </source>
</reference>
<dbReference type="HOGENOM" id="CLU_3403139_0_0_0"/>
<name>X5GYA7_DEIDV</name>
<dbReference type="EMBL" id="CP001117">
    <property type="protein sequence ID" value="AHX26574.1"/>
    <property type="molecule type" value="Genomic_DNA"/>
</dbReference>
<evidence type="ECO:0000313" key="2">
    <source>
        <dbReference type="Proteomes" id="UP000002208"/>
    </source>
</evidence>
<protein>
    <submittedName>
        <fullName evidence="1">Uncharacterized protein</fullName>
    </submittedName>
</protein>
<evidence type="ECO:0000313" key="1">
    <source>
        <dbReference type="EMBL" id="AHX26574.1"/>
    </source>
</evidence>
<dbReference type="KEGG" id="ddr:Deide_3p01005"/>
<proteinExistence type="predicted"/>
<gene>
    <name evidence="1" type="ordered locus">Deide_3p01005</name>
</gene>